<dbReference type="AlphaFoldDB" id="A0A0D9QP99"/>
<keyword evidence="2 4" id="KW-0833">Ubl conjugation pathway</keyword>
<dbReference type="VEuPathDB" id="PlasmoDB:AK88_01672"/>
<feature type="domain" description="UBC core" evidence="5">
    <location>
        <begin position="23"/>
        <end position="182"/>
    </location>
</feature>
<evidence type="ECO:0000256" key="2">
    <source>
        <dbReference type="ARBA" id="ARBA00022786"/>
    </source>
</evidence>
<organism evidence="6 7">
    <name type="scientific">Plasmodium fragile</name>
    <dbReference type="NCBI Taxonomy" id="5857"/>
    <lineage>
        <taxon>Eukaryota</taxon>
        <taxon>Sar</taxon>
        <taxon>Alveolata</taxon>
        <taxon>Apicomplexa</taxon>
        <taxon>Aconoidasida</taxon>
        <taxon>Haemosporida</taxon>
        <taxon>Plasmodiidae</taxon>
        <taxon>Plasmodium</taxon>
        <taxon>Plasmodium (Plasmodium)</taxon>
    </lineage>
</organism>
<reference evidence="6 7" key="1">
    <citation type="submission" date="2014-03" db="EMBL/GenBank/DDBJ databases">
        <title>The Genome Sequence of Plasmodium fragile nilgiri.</title>
        <authorList>
            <consortium name="The Broad Institute Genomics Platform"/>
            <consortium name="The Broad Institute Genome Sequencing Center for Infectious Disease"/>
            <person name="Neafsey D."/>
            <person name="Duraisingh M."/>
            <person name="Young S.K."/>
            <person name="Zeng Q."/>
            <person name="Gargeya S."/>
            <person name="Abouelleil A."/>
            <person name="Alvarado L."/>
            <person name="Chapman S.B."/>
            <person name="Gainer-Dewar J."/>
            <person name="Goldberg J."/>
            <person name="Griggs A."/>
            <person name="Gujja S."/>
            <person name="Hansen M."/>
            <person name="Howarth C."/>
            <person name="Imamovic A."/>
            <person name="Larimer J."/>
            <person name="Pearson M."/>
            <person name="Poon T.W."/>
            <person name="Priest M."/>
            <person name="Roberts A."/>
            <person name="Saif S."/>
            <person name="Shea T."/>
            <person name="Sykes S."/>
            <person name="Wortman J."/>
            <person name="Nusbaum C."/>
            <person name="Birren B."/>
        </authorList>
    </citation>
    <scope>NUCLEOTIDE SEQUENCE [LARGE SCALE GENOMIC DNA]</scope>
    <source>
        <strain evidence="7">nilgiri</strain>
    </source>
</reference>
<dbReference type="PANTHER" id="PTHR24067">
    <property type="entry name" value="UBIQUITIN-CONJUGATING ENZYME E2"/>
    <property type="match status" value="1"/>
</dbReference>
<keyword evidence="7" id="KW-1185">Reference proteome</keyword>
<keyword evidence="4" id="KW-0067">ATP-binding</keyword>
<dbReference type="SMART" id="SM00212">
    <property type="entry name" value="UBCc"/>
    <property type="match status" value="1"/>
</dbReference>
<dbReference type="InterPro" id="IPR016135">
    <property type="entry name" value="UBQ-conjugating_enzyme/RWD"/>
</dbReference>
<evidence type="ECO:0000259" key="5">
    <source>
        <dbReference type="PROSITE" id="PS50127"/>
    </source>
</evidence>
<dbReference type="InterPro" id="IPR050113">
    <property type="entry name" value="Ub_conjugating_enzyme"/>
</dbReference>
<proteinExistence type="inferred from homology"/>
<evidence type="ECO:0000313" key="6">
    <source>
        <dbReference type="EMBL" id="KJP88592.1"/>
    </source>
</evidence>
<dbReference type="GO" id="GO:0016740">
    <property type="term" value="F:transferase activity"/>
    <property type="evidence" value="ECO:0007669"/>
    <property type="project" value="UniProtKB-KW"/>
</dbReference>
<evidence type="ECO:0000256" key="3">
    <source>
        <dbReference type="PROSITE-ProRule" id="PRU10133"/>
    </source>
</evidence>
<dbReference type="GeneID" id="24266986"/>
<keyword evidence="1" id="KW-0808">Transferase</keyword>
<evidence type="ECO:0000256" key="4">
    <source>
        <dbReference type="RuleBase" id="RU362109"/>
    </source>
</evidence>
<gene>
    <name evidence="6" type="ORF">AK88_01672</name>
</gene>
<dbReference type="Gene3D" id="3.10.110.10">
    <property type="entry name" value="Ubiquitin Conjugating Enzyme"/>
    <property type="match status" value="1"/>
</dbReference>
<dbReference type="SUPFAM" id="SSF54495">
    <property type="entry name" value="UBC-like"/>
    <property type="match status" value="1"/>
</dbReference>
<dbReference type="OMA" id="APDGMFT"/>
<dbReference type="InterPro" id="IPR000608">
    <property type="entry name" value="UBC"/>
</dbReference>
<name>A0A0D9QP99_PLAFR</name>
<dbReference type="EMBL" id="KQ001659">
    <property type="protein sequence ID" value="KJP88592.1"/>
    <property type="molecule type" value="Genomic_DNA"/>
</dbReference>
<dbReference type="GO" id="GO:0005524">
    <property type="term" value="F:ATP binding"/>
    <property type="evidence" value="ECO:0007669"/>
    <property type="project" value="UniProtKB-UniRule"/>
</dbReference>
<dbReference type="InterPro" id="IPR023313">
    <property type="entry name" value="UBQ-conjugating_AS"/>
</dbReference>
<feature type="active site" description="Glycyl thioester intermediate" evidence="3">
    <location>
        <position position="108"/>
    </location>
</feature>
<dbReference type="FunFam" id="3.10.110.10:FF:000051">
    <property type="entry name" value="ubiquitin-conjugating enzyme E2 R2-like"/>
    <property type="match status" value="1"/>
</dbReference>
<dbReference type="PROSITE" id="PS50127">
    <property type="entry name" value="UBC_2"/>
    <property type="match status" value="1"/>
</dbReference>
<keyword evidence="4" id="KW-0547">Nucleotide-binding</keyword>
<sequence length="182" mass="20700">MTNVARELLKKQFLGILHDNVCAPVVIVVEWVSELSRDHNAGFSVGLVDDANFFEWNVCFEGPKNTLYEGGIYNATLSFPTDFPNHPPQMKFTQDMWHPNVFPDGRVCISILHPPGVDIYNEQEKSEERWRPIWSVEGILVSVISMLNEPNLESPANVDAAVQIKNNLNEYKKKVRALARMC</sequence>
<comment type="similarity">
    <text evidence="4">Belongs to the ubiquitin-conjugating enzyme family.</text>
</comment>
<dbReference type="RefSeq" id="XP_012334730.1">
    <property type="nucleotide sequence ID" value="XM_012479307.1"/>
</dbReference>
<dbReference type="Pfam" id="PF00179">
    <property type="entry name" value="UQ_con"/>
    <property type="match status" value="1"/>
</dbReference>
<evidence type="ECO:0000256" key="1">
    <source>
        <dbReference type="ARBA" id="ARBA00022679"/>
    </source>
</evidence>
<evidence type="ECO:0000313" key="7">
    <source>
        <dbReference type="Proteomes" id="UP000054561"/>
    </source>
</evidence>
<accession>A0A0D9QP99</accession>
<dbReference type="CDD" id="cd23795">
    <property type="entry name" value="UBCc_UBE2G1"/>
    <property type="match status" value="1"/>
</dbReference>
<dbReference type="Proteomes" id="UP000054561">
    <property type="component" value="Unassembled WGS sequence"/>
</dbReference>
<dbReference type="OrthoDB" id="19692at2759"/>
<dbReference type="PROSITE" id="PS00183">
    <property type="entry name" value="UBC_1"/>
    <property type="match status" value="1"/>
</dbReference>
<protein>
    <recommendedName>
        <fullName evidence="5">UBC core domain-containing protein</fullName>
    </recommendedName>
</protein>